<keyword evidence="15" id="KW-1185">Reference proteome</keyword>
<reference evidence="14 15" key="1">
    <citation type="submission" date="2019-06" db="EMBL/GenBank/DDBJ databases">
        <title>Sequencing the genomes of 1000 actinobacteria strains.</title>
        <authorList>
            <person name="Klenk H.-P."/>
        </authorList>
    </citation>
    <scope>NUCLEOTIDE SEQUENCE [LARGE SCALE GENOMIC DNA]</scope>
    <source>
        <strain evidence="14 15">DSM 20427</strain>
    </source>
</reference>
<keyword evidence="6" id="KW-0228">DNA excision</keyword>
<evidence type="ECO:0000256" key="10">
    <source>
        <dbReference type="ARBA" id="ARBA00023204"/>
    </source>
</evidence>
<comment type="subcellular location">
    <subcellularLocation>
        <location evidence="1">Cytoplasm</location>
    </subcellularLocation>
</comment>
<dbReference type="Gene3D" id="3.40.50.300">
    <property type="entry name" value="P-loop containing nucleotide triphosphate hydrolases"/>
    <property type="match status" value="1"/>
</dbReference>
<dbReference type="SUPFAM" id="SSF52540">
    <property type="entry name" value="P-loop containing nucleoside triphosphate hydrolases"/>
    <property type="match status" value="1"/>
</dbReference>
<evidence type="ECO:0000313" key="14">
    <source>
        <dbReference type="EMBL" id="TQN00058.1"/>
    </source>
</evidence>
<dbReference type="PANTHER" id="PTHR43152:SF1">
    <property type="entry name" value="UVRA PROTEIN"/>
    <property type="match status" value="1"/>
</dbReference>
<comment type="caution">
    <text evidence="14">The sequence shown here is derived from an EMBL/GenBank/DDBJ whole genome shotgun (WGS) entry which is preliminary data.</text>
</comment>
<keyword evidence="3" id="KW-0677">Repeat</keyword>
<evidence type="ECO:0000256" key="1">
    <source>
        <dbReference type="ARBA" id="ARBA00004496"/>
    </source>
</evidence>
<keyword evidence="10" id="KW-0234">DNA repair</keyword>
<evidence type="ECO:0000256" key="11">
    <source>
        <dbReference type="ARBA" id="ARBA00038000"/>
    </source>
</evidence>
<dbReference type="PANTHER" id="PTHR43152">
    <property type="entry name" value="UVRABC SYSTEM PROTEIN A"/>
    <property type="match status" value="1"/>
</dbReference>
<keyword evidence="4" id="KW-0547">Nucleotide-binding</keyword>
<evidence type="ECO:0000256" key="2">
    <source>
        <dbReference type="ARBA" id="ARBA00022490"/>
    </source>
</evidence>
<keyword evidence="7" id="KW-0067">ATP-binding</keyword>
<evidence type="ECO:0000256" key="13">
    <source>
        <dbReference type="ARBA" id="ARBA00042156"/>
    </source>
</evidence>
<name>A0A543KYB1_9MICO</name>
<keyword evidence="8" id="KW-0267">Excision nuclease</keyword>
<evidence type="ECO:0000256" key="8">
    <source>
        <dbReference type="ARBA" id="ARBA00022881"/>
    </source>
</evidence>
<dbReference type="GO" id="GO:0006281">
    <property type="term" value="P:DNA repair"/>
    <property type="evidence" value="ECO:0007669"/>
    <property type="project" value="UniProtKB-KW"/>
</dbReference>
<dbReference type="InterPro" id="IPR027417">
    <property type="entry name" value="P-loop_NTPase"/>
</dbReference>
<dbReference type="EMBL" id="VFPS01000001">
    <property type="protein sequence ID" value="TQN00058.1"/>
    <property type="molecule type" value="Genomic_DNA"/>
</dbReference>
<dbReference type="GO" id="GO:0004518">
    <property type="term" value="F:nuclease activity"/>
    <property type="evidence" value="ECO:0007669"/>
    <property type="project" value="UniProtKB-KW"/>
</dbReference>
<evidence type="ECO:0000313" key="15">
    <source>
        <dbReference type="Proteomes" id="UP000319804"/>
    </source>
</evidence>
<evidence type="ECO:0000256" key="4">
    <source>
        <dbReference type="ARBA" id="ARBA00022741"/>
    </source>
</evidence>
<keyword evidence="5" id="KW-0227">DNA damage</keyword>
<evidence type="ECO:0000256" key="7">
    <source>
        <dbReference type="ARBA" id="ARBA00022840"/>
    </source>
</evidence>
<dbReference type="GO" id="GO:0003677">
    <property type="term" value="F:DNA binding"/>
    <property type="evidence" value="ECO:0007669"/>
    <property type="project" value="UniProtKB-KW"/>
</dbReference>
<evidence type="ECO:0000256" key="5">
    <source>
        <dbReference type="ARBA" id="ARBA00022763"/>
    </source>
</evidence>
<dbReference type="Proteomes" id="UP000319804">
    <property type="component" value="Unassembled WGS sequence"/>
</dbReference>
<dbReference type="Gene3D" id="1.20.1580.10">
    <property type="entry name" value="ABC transporter ATPase like domain"/>
    <property type="match status" value="1"/>
</dbReference>
<accession>A0A543KYB1</accession>
<evidence type="ECO:0000256" key="3">
    <source>
        <dbReference type="ARBA" id="ARBA00022737"/>
    </source>
</evidence>
<gene>
    <name evidence="14" type="ORF">FHX68_0127</name>
</gene>
<dbReference type="GO" id="GO:0005737">
    <property type="term" value="C:cytoplasm"/>
    <property type="evidence" value="ECO:0007669"/>
    <property type="project" value="UniProtKB-SubCell"/>
</dbReference>
<evidence type="ECO:0000256" key="9">
    <source>
        <dbReference type="ARBA" id="ARBA00023125"/>
    </source>
</evidence>
<keyword evidence="2" id="KW-0963">Cytoplasm</keyword>
<sequence length="608" mass="64844">MRETSGIVRPTLSVQPDVRVLGAREHNLQDVDLSVPRDATVVFTGVSGSGKSSLAFGTLYAESQRRYLESVAPYARRLIDQAGVPDVDSITGMPPAVALQQQRGGGNARSTVGSITTLSSLIRMLYSRAGDYPDGQPMLYAEDFSANTVEGACPECSIAADRSGTSTPASSNSAQHSLPSCALGVAPAGASVASEVRSSGASALEFDLVGGLVTDQRGVVVADVTEALTSGESIQYVQLVDGDTALITALAAPALDTSSMRLQEEAVDPEKLQAAKEYDGIVPAELVATEFTESGEDLVTSGVTPTESIDTESMRISSISAVTSSAFAIAWDSDAAKHIVYRDGAQVASLSRPYFADAGLAGGSVHEYQIDSIQDDGLVTSKTLPVTTTSNGFGARDATLLTTQTYNSQAIYRTFIPDSRVFMDFWTTWGCGQQGTSNRSFGGDDRGFKTPPYNAPWDDTSSRTAVFLNINWDNPSPYDVVWVKEVGTTHLYEGSTLIEERTASDAGIKIEEAGSTTAYAQARVNHDVANPFCSAGSIKYNVMFRWYRNGTFEVVGWRQPAPAHEIYGGWDTGTGMINWHQFGRYDNEGFGCLAGGCANRTINVTKSY</sequence>
<protein>
    <recommendedName>
        <fullName evidence="12">UvrABC system protein A</fullName>
    </recommendedName>
    <alternativeName>
        <fullName evidence="13">Excinuclease ABC subunit A</fullName>
    </alternativeName>
</protein>
<dbReference type="AlphaFoldDB" id="A0A543KYB1"/>
<organism evidence="14 15">
    <name type="scientific">Microbacterium lacticum</name>
    <dbReference type="NCBI Taxonomy" id="33885"/>
    <lineage>
        <taxon>Bacteria</taxon>
        <taxon>Bacillati</taxon>
        <taxon>Actinomycetota</taxon>
        <taxon>Actinomycetes</taxon>
        <taxon>Micrococcales</taxon>
        <taxon>Microbacteriaceae</taxon>
        <taxon>Microbacterium</taxon>
    </lineage>
</organism>
<proteinExistence type="inferred from homology"/>
<dbReference type="GO" id="GO:0005524">
    <property type="term" value="F:ATP binding"/>
    <property type="evidence" value="ECO:0007669"/>
    <property type="project" value="UniProtKB-KW"/>
</dbReference>
<evidence type="ECO:0000256" key="6">
    <source>
        <dbReference type="ARBA" id="ARBA00022769"/>
    </source>
</evidence>
<evidence type="ECO:0000256" key="12">
    <source>
        <dbReference type="ARBA" id="ARBA00039316"/>
    </source>
</evidence>
<comment type="similarity">
    <text evidence="11">Belongs to the ABC transporter superfamily. UvrA family.</text>
</comment>
<keyword evidence="9" id="KW-0238">DNA-binding</keyword>